<dbReference type="InterPro" id="IPR027417">
    <property type="entry name" value="P-loop_NTPase"/>
</dbReference>
<dbReference type="InterPro" id="IPR052754">
    <property type="entry name" value="NTPase_KAP_P-loop"/>
</dbReference>
<gene>
    <name evidence="5" type="ORF">SAMN02745165_03495</name>
</gene>
<dbReference type="OrthoDB" id="9806479at2"/>
<keyword evidence="2" id="KW-0472">Membrane</keyword>
<keyword evidence="2" id="KW-0812">Transmembrane</keyword>
<dbReference type="STRING" id="1122189.SAMN02745165_03495"/>
<evidence type="ECO:0000256" key="1">
    <source>
        <dbReference type="SAM" id="MobiDB-lite"/>
    </source>
</evidence>
<evidence type="ECO:0000313" key="5">
    <source>
        <dbReference type="EMBL" id="SHJ90237.1"/>
    </source>
</evidence>
<dbReference type="SUPFAM" id="SSF47090">
    <property type="entry name" value="PGBD-like"/>
    <property type="match status" value="1"/>
</dbReference>
<feature type="domain" description="KAP NTPase" evidence="4">
    <location>
        <begin position="157"/>
        <end position="555"/>
    </location>
</feature>
<keyword evidence="6" id="KW-1185">Reference proteome</keyword>
<dbReference type="Pfam" id="PF07693">
    <property type="entry name" value="KAP_NTPase"/>
    <property type="match status" value="1"/>
</dbReference>
<dbReference type="Gene3D" id="1.10.101.10">
    <property type="entry name" value="PGBD-like superfamily/PGBD"/>
    <property type="match status" value="1"/>
</dbReference>
<dbReference type="InterPro" id="IPR036365">
    <property type="entry name" value="PGBD-like_sf"/>
</dbReference>
<evidence type="ECO:0000259" key="4">
    <source>
        <dbReference type="Pfam" id="PF07693"/>
    </source>
</evidence>
<dbReference type="RefSeq" id="WP_072910017.1">
    <property type="nucleotide sequence ID" value="NZ_FQZT01000024.1"/>
</dbReference>
<accession>A0A1M6N3J6</accession>
<evidence type="ECO:0000256" key="2">
    <source>
        <dbReference type="SAM" id="Phobius"/>
    </source>
</evidence>
<dbReference type="InterPro" id="IPR002477">
    <property type="entry name" value="Peptidoglycan-bd-like"/>
</dbReference>
<dbReference type="Proteomes" id="UP000184171">
    <property type="component" value="Unassembled WGS sequence"/>
</dbReference>
<feature type="domain" description="Peptidoglycan binding-like" evidence="3">
    <location>
        <begin position="31"/>
        <end position="85"/>
    </location>
</feature>
<dbReference type="InterPro" id="IPR036366">
    <property type="entry name" value="PGBDSf"/>
</dbReference>
<sequence>MEGPPVHDNVIETLRLMAEGRSFKPQMGRKSAEVTALQRALIGLGFRLNDDGFWGPLTSDAVRSLQEKLDFEPTGQPNPELVRILLDLLQNPGMQEEFSKKVGPVSQEATTSAEQKAGEPVVASATRGQVLPHTISDGAVRDVSQDSLGFTSYVYGLQQFLAAEETRPPLAIGITARWGQGKTSFMRMLETELERPRKAGPRFVSSWFNPWLYSDPEQLWNAFVSNISSCILHALPRGNRFLFHYRRFRHNLEQRVGFGIRFWLGLLMILSTLGIFLYAVCSDLGGTAMLDMAGKYIGPDTKELLTDHSTLPFLLSVFGAVFLASIFYYRVVKKLDFGLIDYLQKKDFSVKAGALVQFQNEMELLAEAIPDDLRVVVFIDDLDRCEEKILMEVISSLQVLTVSSKCYFVLGLDLAIVARQIEGSVLAQALEQTDEKQHPFQHGSGFRFLEKVIQARLSVPPYDHEEIRGMVERLLPKSLAVKTGEEDDATAVKTVSQAEVAQVVRVDDPAIQPPEDEEVLDAPEIGEALVKYGPVYFDNPRSLKRFMNSFRMHAHLATVVDNGISTDQLARYFVLAECWPGLLDYFKHNPQRLMAEGKFVPLAKEQGTGGRSLEKEIDRLMEGAAGGLFREQPALDGDTIVHLCKWYGFRFYRAERFSTP</sequence>
<dbReference type="Pfam" id="PF01471">
    <property type="entry name" value="PG_binding_1"/>
    <property type="match status" value="1"/>
</dbReference>
<feature type="transmembrane region" description="Helical" evidence="2">
    <location>
        <begin position="256"/>
        <end position="280"/>
    </location>
</feature>
<dbReference type="PANTHER" id="PTHR22674">
    <property type="entry name" value="NTPASE, KAP FAMILY P-LOOP DOMAIN-CONTAINING 1"/>
    <property type="match status" value="1"/>
</dbReference>
<organism evidence="5 6">
    <name type="scientific">Malonomonas rubra DSM 5091</name>
    <dbReference type="NCBI Taxonomy" id="1122189"/>
    <lineage>
        <taxon>Bacteria</taxon>
        <taxon>Pseudomonadati</taxon>
        <taxon>Thermodesulfobacteriota</taxon>
        <taxon>Desulfuromonadia</taxon>
        <taxon>Desulfuromonadales</taxon>
        <taxon>Geopsychrobacteraceae</taxon>
        <taxon>Malonomonas</taxon>
    </lineage>
</organism>
<evidence type="ECO:0000259" key="3">
    <source>
        <dbReference type="Pfam" id="PF01471"/>
    </source>
</evidence>
<reference evidence="5 6" key="1">
    <citation type="submission" date="2016-11" db="EMBL/GenBank/DDBJ databases">
        <authorList>
            <person name="Jaros S."/>
            <person name="Januszkiewicz K."/>
            <person name="Wedrychowicz H."/>
        </authorList>
    </citation>
    <scope>NUCLEOTIDE SEQUENCE [LARGE SCALE GENOMIC DNA]</scope>
    <source>
        <strain evidence="5 6">DSM 5091</strain>
    </source>
</reference>
<feature type="region of interest" description="Disordered" evidence="1">
    <location>
        <begin position="98"/>
        <end position="124"/>
    </location>
</feature>
<evidence type="ECO:0000313" key="6">
    <source>
        <dbReference type="Proteomes" id="UP000184171"/>
    </source>
</evidence>
<name>A0A1M6N3J6_MALRU</name>
<dbReference type="PANTHER" id="PTHR22674:SF6">
    <property type="entry name" value="NTPASE KAP FAMILY P-LOOP DOMAIN-CONTAINING PROTEIN 1"/>
    <property type="match status" value="1"/>
</dbReference>
<dbReference type="EMBL" id="FQZT01000024">
    <property type="protein sequence ID" value="SHJ90237.1"/>
    <property type="molecule type" value="Genomic_DNA"/>
</dbReference>
<protein>
    <submittedName>
        <fullName evidence="5">Putative peptidoglycan binding domain-containing protein</fullName>
    </submittedName>
</protein>
<proteinExistence type="predicted"/>
<dbReference type="AlphaFoldDB" id="A0A1M6N3J6"/>
<dbReference type="SUPFAM" id="SSF52540">
    <property type="entry name" value="P-loop containing nucleoside triphosphate hydrolases"/>
    <property type="match status" value="1"/>
</dbReference>
<keyword evidence="2" id="KW-1133">Transmembrane helix</keyword>
<feature type="transmembrane region" description="Helical" evidence="2">
    <location>
        <begin position="311"/>
        <end position="329"/>
    </location>
</feature>
<dbReference type="InterPro" id="IPR011646">
    <property type="entry name" value="KAP_P-loop"/>
</dbReference>